<dbReference type="RefSeq" id="WP_135623784.1">
    <property type="nucleotide sequence ID" value="NZ_RQGD01000031.1"/>
</dbReference>
<sequence length="145" mass="16795">MKARPMRPYPQVSLQKETALLLIEQGFSFRKVSKALSLNVTIITQWSKRDPEFKKLLDRIETEKQLAYRKMALSYPVYDALDPLHEFQAKIERAYQYGGLQLSREELEEIRAKLTSLHALLASKQKSAEDLPPTSDQMHQLECAM</sequence>
<name>A0A4R9JZ81_9LEPT</name>
<evidence type="ECO:0000256" key="1">
    <source>
        <dbReference type="SAM" id="MobiDB-lite"/>
    </source>
</evidence>
<accession>A0A4R9JZ81</accession>
<comment type="caution">
    <text evidence="2">The sequence shown here is derived from an EMBL/GenBank/DDBJ whole genome shotgun (WGS) entry which is preliminary data.</text>
</comment>
<feature type="region of interest" description="Disordered" evidence="1">
    <location>
        <begin position="126"/>
        <end position="145"/>
    </location>
</feature>
<proteinExistence type="predicted"/>
<evidence type="ECO:0000313" key="2">
    <source>
        <dbReference type="EMBL" id="TGL58663.1"/>
    </source>
</evidence>
<reference evidence="2" key="1">
    <citation type="journal article" date="2019" name="PLoS Negl. Trop. Dis.">
        <title>Revisiting the worldwide diversity of Leptospira species in the environment.</title>
        <authorList>
            <person name="Vincent A.T."/>
            <person name="Schiettekatte O."/>
            <person name="Bourhy P."/>
            <person name="Veyrier F.J."/>
            <person name="Picardeau M."/>
        </authorList>
    </citation>
    <scope>NUCLEOTIDE SEQUENCE [LARGE SCALE GENOMIC DNA]</scope>
    <source>
        <strain evidence="2">201702476</strain>
    </source>
</reference>
<evidence type="ECO:0000313" key="3">
    <source>
        <dbReference type="Proteomes" id="UP000297693"/>
    </source>
</evidence>
<organism evidence="2 3">
    <name type="scientific">Leptospira ognonensis</name>
    <dbReference type="NCBI Taxonomy" id="2484945"/>
    <lineage>
        <taxon>Bacteria</taxon>
        <taxon>Pseudomonadati</taxon>
        <taxon>Spirochaetota</taxon>
        <taxon>Spirochaetia</taxon>
        <taxon>Leptospirales</taxon>
        <taxon>Leptospiraceae</taxon>
        <taxon>Leptospira</taxon>
    </lineage>
</organism>
<dbReference type="EMBL" id="RQGD01000031">
    <property type="protein sequence ID" value="TGL58663.1"/>
    <property type="molecule type" value="Genomic_DNA"/>
</dbReference>
<dbReference type="OrthoDB" id="331445at2"/>
<protein>
    <submittedName>
        <fullName evidence="2">Uncharacterized protein</fullName>
    </submittedName>
</protein>
<dbReference type="AlphaFoldDB" id="A0A4R9JZ81"/>
<gene>
    <name evidence="2" type="ORF">EHQ58_10100</name>
</gene>
<keyword evidence="3" id="KW-1185">Reference proteome</keyword>
<dbReference type="Proteomes" id="UP000297693">
    <property type="component" value="Unassembled WGS sequence"/>
</dbReference>